<dbReference type="Gene3D" id="3.40.5.120">
    <property type="match status" value="1"/>
</dbReference>
<dbReference type="InterPro" id="IPR051493">
    <property type="entry name" value="CHD"/>
</dbReference>
<keyword evidence="3" id="KW-0805">Transcription regulation</keyword>
<evidence type="ECO:0000313" key="9">
    <source>
        <dbReference type="Proteomes" id="UP001476798"/>
    </source>
</evidence>
<dbReference type="SUPFAM" id="SSF160481">
    <property type="entry name" value="BRK domain-like"/>
    <property type="match status" value="1"/>
</dbReference>
<keyword evidence="4" id="KW-0804">Transcription</keyword>
<feature type="compositionally biased region" description="Basic and acidic residues" evidence="6">
    <location>
        <begin position="208"/>
        <end position="219"/>
    </location>
</feature>
<dbReference type="PANTHER" id="PTHR46850:SF1">
    <property type="entry name" value="CHROMODOMAIN-HELICASE-DNA-BINDING PROTEIN 9"/>
    <property type="match status" value="1"/>
</dbReference>
<keyword evidence="9" id="KW-1185">Reference proteome</keyword>
<evidence type="ECO:0000256" key="4">
    <source>
        <dbReference type="ARBA" id="ARBA00023163"/>
    </source>
</evidence>
<proteinExistence type="inferred from homology"/>
<evidence type="ECO:0000256" key="5">
    <source>
        <dbReference type="ARBA" id="ARBA00023242"/>
    </source>
</evidence>
<feature type="domain" description="BRK" evidence="7">
    <location>
        <begin position="43"/>
        <end position="87"/>
    </location>
</feature>
<dbReference type="PANTHER" id="PTHR46850">
    <property type="entry name" value="CHROMODOMAIN-HELICASE-DNA-BINDING PROTEIN 9"/>
    <property type="match status" value="1"/>
</dbReference>
<dbReference type="InterPro" id="IPR037259">
    <property type="entry name" value="BRK_sf"/>
</dbReference>
<evidence type="ECO:0000256" key="2">
    <source>
        <dbReference type="ARBA" id="ARBA00007025"/>
    </source>
</evidence>
<comment type="caution">
    <text evidence="8">The sequence shown here is derived from an EMBL/GenBank/DDBJ whole genome shotgun (WGS) entry which is preliminary data.</text>
</comment>
<dbReference type="Pfam" id="PF07533">
    <property type="entry name" value="BRK"/>
    <property type="match status" value="1"/>
</dbReference>
<dbReference type="InterPro" id="IPR006576">
    <property type="entry name" value="BRK_domain"/>
</dbReference>
<dbReference type="SMART" id="SM00592">
    <property type="entry name" value="BRK"/>
    <property type="match status" value="1"/>
</dbReference>
<gene>
    <name evidence="8" type="ORF">GOODEAATRI_001788</name>
</gene>
<evidence type="ECO:0000256" key="1">
    <source>
        <dbReference type="ARBA" id="ARBA00004123"/>
    </source>
</evidence>
<feature type="compositionally biased region" description="Acidic residues" evidence="6">
    <location>
        <begin position="378"/>
        <end position="391"/>
    </location>
</feature>
<evidence type="ECO:0000313" key="8">
    <source>
        <dbReference type="EMBL" id="MEQ2160664.1"/>
    </source>
</evidence>
<feature type="compositionally biased region" description="Low complexity" evidence="6">
    <location>
        <begin position="186"/>
        <end position="199"/>
    </location>
</feature>
<feature type="region of interest" description="Disordered" evidence="6">
    <location>
        <begin position="352"/>
        <end position="416"/>
    </location>
</feature>
<name>A0ABV0MPR2_9TELE</name>
<organism evidence="8 9">
    <name type="scientific">Goodea atripinnis</name>
    <dbReference type="NCBI Taxonomy" id="208336"/>
    <lineage>
        <taxon>Eukaryota</taxon>
        <taxon>Metazoa</taxon>
        <taxon>Chordata</taxon>
        <taxon>Craniata</taxon>
        <taxon>Vertebrata</taxon>
        <taxon>Euteleostomi</taxon>
        <taxon>Actinopterygii</taxon>
        <taxon>Neopterygii</taxon>
        <taxon>Teleostei</taxon>
        <taxon>Neoteleostei</taxon>
        <taxon>Acanthomorphata</taxon>
        <taxon>Ovalentaria</taxon>
        <taxon>Atherinomorphae</taxon>
        <taxon>Cyprinodontiformes</taxon>
        <taxon>Goodeidae</taxon>
        <taxon>Goodea</taxon>
    </lineage>
</organism>
<reference evidence="8 9" key="1">
    <citation type="submission" date="2021-06" db="EMBL/GenBank/DDBJ databases">
        <authorList>
            <person name="Palmer J.M."/>
        </authorList>
    </citation>
    <scope>NUCLEOTIDE SEQUENCE [LARGE SCALE GENOMIC DNA]</scope>
    <source>
        <strain evidence="8 9">GA_2019</strain>
        <tissue evidence="8">Muscle</tissue>
    </source>
</reference>
<dbReference type="EMBL" id="JAHRIO010010054">
    <property type="protein sequence ID" value="MEQ2160664.1"/>
    <property type="molecule type" value="Genomic_DNA"/>
</dbReference>
<accession>A0ABV0MPR2</accession>
<evidence type="ECO:0000256" key="3">
    <source>
        <dbReference type="ARBA" id="ARBA00023015"/>
    </source>
</evidence>
<sequence>FTPTYLFSFLQKSEELLLSQFSKPKQKRHRCRNPNKIDINTLTGDERVPVVNRRNGRKMGGAMAPPMKELPRWLLENPEFSIAPDWTDIVKQSVRGINPLLLNSLFGGMDLSSLQSLQSLQLAAGLMAFPPPADPKQSAANAAAAASMLPLMLPGMGGLPNMAAAIPNMFSLGLFGGNLAAAATTSNTNASSGNTNGTSEGEGGNGEEMEKRRREAEEREAGEDGDEMGEADEEEEEVQGDEDGVKKVKKRKMEGEVASGKMAKAVSDVTRAPKLPAAETPAEVSINGDTAALLAAAGMSANSLAFNPFLLSTVAPGLLYPSMFLPPGLAGLSLPGFPTASLAELQSAMAGALGESASTPNPPKDEEEEKREDGKAAEEEDEEEEGEEMDLAEQKEEGGMGVAEESAASPQNGSSD</sequence>
<feature type="compositionally biased region" description="Acidic residues" evidence="6">
    <location>
        <begin position="220"/>
        <end position="242"/>
    </location>
</feature>
<keyword evidence="5" id="KW-0539">Nucleus</keyword>
<dbReference type="Proteomes" id="UP001476798">
    <property type="component" value="Unassembled WGS sequence"/>
</dbReference>
<comment type="similarity">
    <text evidence="2">Belongs to the SNF2/RAD54 helicase family.</text>
</comment>
<feature type="non-terminal residue" evidence="8">
    <location>
        <position position="1"/>
    </location>
</feature>
<feature type="region of interest" description="Disordered" evidence="6">
    <location>
        <begin position="186"/>
        <end position="259"/>
    </location>
</feature>
<evidence type="ECO:0000256" key="6">
    <source>
        <dbReference type="SAM" id="MobiDB-lite"/>
    </source>
</evidence>
<protein>
    <recommendedName>
        <fullName evidence="7">BRK domain-containing protein</fullName>
    </recommendedName>
</protein>
<comment type="subcellular location">
    <subcellularLocation>
        <location evidence="1">Nucleus</location>
    </subcellularLocation>
</comment>
<evidence type="ECO:0000259" key="7">
    <source>
        <dbReference type="SMART" id="SM00592"/>
    </source>
</evidence>